<dbReference type="NCBIfam" id="TIGR00571">
    <property type="entry name" value="dam"/>
    <property type="match status" value="1"/>
</dbReference>
<dbReference type="EMBL" id="CP003614">
    <property type="protein sequence ID" value="AFZ07497.1"/>
    <property type="molecule type" value="Genomic_DNA"/>
</dbReference>
<dbReference type="GO" id="GO:0009007">
    <property type="term" value="F:site-specific DNA-methyltransferase (adenine-specific) activity"/>
    <property type="evidence" value="ECO:0007669"/>
    <property type="project" value="UniProtKB-UniRule"/>
</dbReference>
<dbReference type="PANTHER" id="PTHR30481">
    <property type="entry name" value="DNA ADENINE METHYLASE"/>
    <property type="match status" value="1"/>
</dbReference>
<dbReference type="PRINTS" id="PR00505">
    <property type="entry name" value="D12N6MTFRASE"/>
</dbReference>
<evidence type="ECO:0000256" key="5">
    <source>
        <dbReference type="ARBA" id="ARBA00022691"/>
    </source>
</evidence>
<dbReference type="STRING" id="179408.Osc7112_3108"/>
<protein>
    <recommendedName>
        <fullName evidence="2 8">Site-specific DNA-methyltransferase (adenine-specific)</fullName>
        <ecNumber evidence="2 8">2.1.1.72</ecNumber>
    </recommendedName>
</protein>
<dbReference type="GO" id="GO:0009307">
    <property type="term" value="P:DNA restriction-modification system"/>
    <property type="evidence" value="ECO:0007669"/>
    <property type="project" value="InterPro"/>
</dbReference>
<feature type="binding site" evidence="7">
    <location>
        <position position="25"/>
    </location>
    <ligand>
        <name>S-adenosyl-L-methionine</name>
        <dbReference type="ChEBI" id="CHEBI:59789"/>
    </ligand>
</feature>
<dbReference type="Gene3D" id="3.40.50.150">
    <property type="entry name" value="Vaccinia Virus protein VP39"/>
    <property type="match status" value="1"/>
</dbReference>
<dbReference type="PANTHER" id="PTHR30481:SF3">
    <property type="entry name" value="DNA ADENINE METHYLASE"/>
    <property type="match status" value="1"/>
</dbReference>
<evidence type="ECO:0000256" key="7">
    <source>
        <dbReference type="PIRSR" id="PIRSR000398-1"/>
    </source>
</evidence>
<keyword evidence="10" id="KW-1185">Reference proteome</keyword>
<dbReference type="AlphaFoldDB" id="K9VJ20"/>
<dbReference type="eggNOG" id="COG0338">
    <property type="taxonomic scope" value="Bacteria"/>
</dbReference>
<evidence type="ECO:0000256" key="6">
    <source>
        <dbReference type="ARBA" id="ARBA00047942"/>
    </source>
</evidence>
<dbReference type="InterPro" id="IPR012263">
    <property type="entry name" value="M_m6A_EcoRV"/>
</dbReference>
<dbReference type="InterPro" id="IPR023095">
    <property type="entry name" value="Ade_MeTrfase_dom_2"/>
</dbReference>
<dbReference type="GO" id="GO:0043565">
    <property type="term" value="F:sequence-specific DNA binding"/>
    <property type="evidence" value="ECO:0007669"/>
    <property type="project" value="TreeGrafter"/>
</dbReference>
<dbReference type="REBASE" id="57979">
    <property type="entry name" value="M.Oni7112ORF3108P"/>
</dbReference>
<feature type="binding site" evidence="7">
    <location>
        <position position="201"/>
    </location>
    <ligand>
        <name>S-adenosyl-L-methionine</name>
        <dbReference type="ChEBI" id="CHEBI:59789"/>
    </ligand>
</feature>
<dbReference type="PATRIC" id="fig|179408.3.peg.3814"/>
<evidence type="ECO:0000256" key="2">
    <source>
        <dbReference type="ARBA" id="ARBA00011900"/>
    </source>
</evidence>
<dbReference type="HOGENOM" id="CLU_063430_0_0_3"/>
<dbReference type="PIRSF" id="PIRSF000398">
    <property type="entry name" value="M_m6A_EcoRV"/>
    <property type="match status" value="1"/>
</dbReference>
<name>K9VJ20_9CYAN</name>
<dbReference type="Proteomes" id="UP000010478">
    <property type="component" value="Chromosome"/>
</dbReference>
<evidence type="ECO:0000256" key="4">
    <source>
        <dbReference type="ARBA" id="ARBA00022679"/>
    </source>
</evidence>
<evidence type="ECO:0000313" key="10">
    <source>
        <dbReference type="Proteomes" id="UP000010478"/>
    </source>
</evidence>
<dbReference type="GO" id="GO:0032259">
    <property type="term" value="P:methylation"/>
    <property type="evidence" value="ECO:0007669"/>
    <property type="project" value="UniProtKB-KW"/>
</dbReference>
<dbReference type="GO" id="GO:1904047">
    <property type="term" value="F:S-adenosyl-L-methionine binding"/>
    <property type="evidence" value="ECO:0007669"/>
    <property type="project" value="TreeGrafter"/>
</dbReference>
<reference evidence="9 10" key="1">
    <citation type="submission" date="2012-05" db="EMBL/GenBank/DDBJ databases">
        <title>Finished chromosome of genome of Oscillatoria sp. PCC 7112.</title>
        <authorList>
            <consortium name="US DOE Joint Genome Institute"/>
            <person name="Gugger M."/>
            <person name="Coursin T."/>
            <person name="Rippka R."/>
            <person name="Tandeau De Marsac N."/>
            <person name="Huntemann M."/>
            <person name="Wei C.-L."/>
            <person name="Han J."/>
            <person name="Detter J.C."/>
            <person name="Han C."/>
            <person name="Tapia R."/>
            <person name="Davenport K."/>
            <person name="Daligault H."/>
            <person name="Erkkila T."/>
            <person name="Gu W."/>
            <person name="Munk A.C.C."/>
            <person name="Teshima H."/>
            <person name="Xu Y."/>
            <person name="Chain P."/>
            <person name="Chen A."/>
            <person name="Krypides N."/>
            <person name="Mavromatis K."/>
            <person name="Markowitz V."/>
            <person name="Szeto E."/>
            <person name="Ivanova N."/>
            <person name="Mikhailova N."/>
            <person name="Ovchinnikova G."/>
            <person name="Pagani I."/>
            <person name="Pati A."/>
            <person name="Goodwin L."/>
            <person name="Peters L."/>
            <person name="Pitluck S."/>
            <person name="Woyke T."/>
            <person name="Kerfeld C."/>
        </authorList>
    </citation>
    <scope>NUCLEOTIDE SEQUENCE [LARGE SCALE GENOMIC DNA]</scope>
    <source>
        <strain evidence="9 10">PCC 7112</strain>
    </source>
</reference>
<accession>K9VJ20</accession>
<keyword evidence="3 8" id="KW-0489">Methyltransferase</keyword>
<dbReference type="GO" id="GO:0006298">
    <property type="term" value="P:mismatch repair"/>
    <property type="evidence" value="ECO:0007669"/>
    <property type="project" value="TreeGrafter"/>
</dbReference>
<feature type="binding site" evidence="7">
    <location>
        <position position="68"/>
    </location>
    <ligand>
        <name>S-adenosyl-L-methionine</name>
        <dbReference type="ChEBI" id="CHEBI:59789"/>
    </ligand>
</feature>
<organism evidence="9 10">
    <name type="scientific">Phormidium nigroviride PCC 7112</name>
    <dbReference type="NCBI Taxonomy" id="179408"/>
    <lineage>
        <taxon>Bacteria</taxon>
        <taxon>Bacillati</taxon>
        <taxon>Cyanobacteriota</taxon>
        <taxon>Cyanophyceae</taxon>
        <taxon>Oscillatoriophycideae</taxon>
        <taxon>Oscillatoriales</taxon>
        <taxon>Oscillatoriaceae</taxon>
        <taxon>Phormidium</taxon>
    </lineage>
</organism>
<dbReference type="Gene3D" id="1.10.1020.10">
    <property type="entry name" value="Adenine-specific Methyltransferase, Domain 2"/>
    <property type="match status" value="1"/>
</dbReference>
<feature type="binding site" evidence="7">
    <location>
        <position position="21"/>
    </location>
    <ligand>
        <name>S-adenosyl-L-methionine</name>
        <dbReference type="ChEBI" id="CHEBI:59789"/>
    </ligand>
</feature>
<sequence>MKSDTLVRGKINPLVRPFLKWAGGKRQLLPEIVKYVPKLTSKNTYYEPFIGGGALLFELQHQKAVINDSNKELINCYQVIKDSLDELMEELSKDKYSNSETSYYEMRDLDRSTKKYEILSEVEKAARIIYLNKTCYNGLFRVNSQGQFNVPFGRYKNPNFLDDAVLRAVNKYLNSNNITLLNQDFEDAVKDAKRGDFVYFDPPYDPVSETASFTGYDVNGFNRDQQKRLKKVFDDLNKRGCKVMLSNSCTDFIMNLYNDYQDKIKKVRATRSINSNALKRGMVDEVLVLNYEIQDK</sequence>
<dbReference type="EC" id="2.1.1.72" evidence="2 8"/>
<keyword evidence="5 8" id="KW-0949">S-adenosyl-L-methionine</keyword>
<dbReference type="InterPro" id="IPR002052">
    <property type="entry name" value="DNA_methylase_N6_adenine_CS"/>
</dbReference>
<evidence type="ECO:0000256" key="3">
    <source>
        <dbReference type="ARBA" id="ARBA00022603"/>
    </source>
</evidence>
<dbReference type="Pfam" id="PF02086">
    <property type="entry name" value="MethyltransfD12"/>
    <property type="match status" value="1"/>
</dbReference>
<dbReference type="RefSeq" id="WP_015176775.1">
    <property type="nucleotide sequence ID" value="NC_019729.1"/>
</dbReference>
<evidence type="ECO:0000256" key="1">
    <source>
        <dbReference type="ARBA" id="ARBA00006594"/>
    </source>
</evidence>
<comment type="catalytic activity">
    <reaction evidence="6 8">
        <text>a 2'-deoxyadenosine in DNA + S-adenosyl-L-methionine = an N(6)-methyl-2'-deoxyadenosine in DNA + S-adenosyl-L-homocysteine + H(+)</text>
        <dbReference type="Rhea" id="RHEA:15197"/>
        <dbReference type="Rhea" id="RHEA-COMP:12418"/>
        <dbReference type="Rhea" id="RHEA-COMP:12419"/>
        <dbReference type="ChEBI" id="CHEBI:15378"/>
        <dbReference type="ChEBI" id="CHEBI:57856"/>
        <dbReference type="ChEBI" id="CHEBI:59789"/>
        <dbReference type="ChEBI" id="CHEBI:90615"/>
        <dbReference type="ChEBI" id="CHEBI:90616"/>
        <dbReference type="EC" id="2.1.1.72"/>
    </reaction>
</comment>
<keyword evidence="4 8" id="KW-0808">Transferase</keyword>
<evidence type="ECO:0000256" key="8">
    <source>
        <dbReference type="RuleBase" id="RU361257"/>
    </source>
</evidence>
<proteinExistence type="inferred from homology"/>
<dbReference type="KEGG" id="oni:Osc7112_3108"/>
<dbReference type="InterPro" id="IPR012327">
    <property type="entry name" value="MeTrfase_D12"/>
</dbReference>
<dbReference type="InterPro" id="IPR029063">
    <property type="entry name" value="SAM-dependent_MTases_sf"/>
</dbReference>
<evidence type="ECO:0000313" key="9">
    <source>
        <dbReference type="EMBL" id="AFZ07497.1"/>
    </source>
</evidence>
<gene>
    <name evidence="9" type="ORF">Osc7112_3108</name>
</gene>
<dbReference type="SUPFAM" id="SSF53335">
    <property type="entry name" value="S-adenosyl-L-methionine-dependent methyltransferases"/>
    <property type="match status" value="1"/>
</dbReference>
<dbReference type="PROSITE" id="PS00092">
    <property type="entry name" value="N6_MTASE"/>
    <property type="match status" value="1"/>
</dbReference>
<comment type="similarity">
    <text evidence="1 8">Belongs to the N(4)/N(6)-methyltransferase family.</text>
</comment>